<sequence>MMLYRFPQFFYKSAPSSCAPTGNGQSLSAGDKRGLSLLYPHTADELADLQTRADAVLRSIEAGAESLPGSDGGDLAEAYRSRVEVLVAAQAAGAD</sequence>
<name>A0A941FDZ5_9ACTN</name>
<dbReference type="Proteomes" id="UP000682308">
    <property type="component" value="Unassembled WGS sequence"/>
</dbReference>
<keyword evidence="2" id="KW-1185">Reference proteome</keyword>
<comment type="caution">
    <text evidence="1">The sequence shown here is derived from an EMBL/GenBank/DDBJ whole genome shotgun (WGS) entry which is preliminary data.</text>
</comment>
<accession>A0A941FDZ5</accession>
<dbReference type="AlphaFoldDB" id="A0A941FDZ5"/>
<organism evidence="1 2">
    <name type="scientific">Streptomyces tuirus</name>
    <dbReference type="NCBI Taxonomy" id="68278"/>
    <lineage>
        <taxon>Bacteria</taxon>
        <taxon>Bacillati</taxon>
        <taxon>Actinomycetota</taxon>
        <taxon>Actinomycetes</taxon>
        <taxon>Kitasatosporales</taxon>
        <taxon>Streptomycetaceae</taxon>
        <taxon>Streptomyces</taxon>
    </lineage>
</organism>
<evidence type="ECO:0000313" key="1">
    <source>
        <dbReference type="EMBL" id="MBR8638242.1"/>
    </source>
</evidence>
<dbReference type="EMBL" id="JAGTPG010000001">
    <property type="protein sequence ID" value="MBR8638242.1"/>
    <property type="molecule type" value="Genomic_DNA"/>
</dbReference>
<evidence type="ECO:0000313" key="2">
    <source>
        <dbReference type="Proteomes" id="UP000682308"/>
    </source>
</evidence>
<protein>
    <submittedName>
        <fullName evidence="1">Uncharacterized protein</fullName>
    </submittedName>
</protein>
<proteinExistence type="predicted"/>
<gene>
    <name evidence="1" type="ORF">KEF29_00330</name>
</gene>
<reference evidence="1 2" key="1">
    <citation type="submission" date="2021-04" db="EMBL/GenBank/DDBJ databases">
        <title>Characterization of the biosynthetic gene cluster of new lipopeptides with antitumor activity in the genome of the marine Streptomyces PHM034.</title>
        <authorList>
            <person name="Ceniceros A."/>
            <person name="Canedo L."/>
            <person name="Mendez C."/>
            <person name="Olano C."/>
            <person name="Schleissner C."/>
            <person name="Cuevas C."/>
            <person name="De La Calle F."/>
            <person name="Salas J.A."/>
        </authorList>
    </citation>
    <scope>NUCLEOTIDE SEQUENCE [LARGE SCALE GENOMIC DNA]</scope>
    <source>
        <strain evidence="1 2">PHM034</strain>
    </source>
</reference>